<reference evidence="1 2" key="2">
    <citation type="submission" date="2018-03" db="EMBL/GenBank/DDBJ databases">
        <title>Draft genome of Pseudomonas putida strain KT-27.</title>
        <authorList>
            <person name="Yoshizawa S."/>
            <person name="Khan N.H."/>
            <person name="Nishimura M."/>
            <person name="Chiura H.X."/>
            <person name="Ogura Y."/>
            <person name="Hayashi T."/>
            <person name="Kogure K."/>
        </authorList>
    </citation>
    <scope>NUCLEOTIDE SEQUENCE [LARGE SCALE GENOMIC DNA]</scope>
    <source>
        <strain evidence="1 2">KT-27</strain>
    </source>
</reference>
<reference evidence="1 2" key="1">
    <citation type="submission" date="2016-08" db="EMBL/GenBank/DDBJ databases">
        <authorList>
            <person name="Seilhamer J.J."/>
        </authorList>
    </citation>
    <scope>NUCLEOTIDE SEQUENCE [LARGE SCALE GENOMIC DNA]</scope>
    <source>
        <strain evidence="1 2">KT-27</strain>
    </source>
</reference>
<accession>A0A2S3WB78</accession>
<sequence length="92" mass="10562">MNRGFARLLNKRDLSHYLSKIEGALSSLIPTRERLDFERGETSICTRRNHDEALRPQGLANRNLARAKFFCCLRLTDRLDEFAKGKSGHSLT</sequence>
<dbReference type="AlphaFoldDB" id="A0A2S3WB78"/>
<evidence type="ECO:0000313" key="2">
    <source>
        <dbReference type="Proteomes" id="UP000237194"/>
    </source>
</evidence>
<organism evidence="1 2">
    <name type="scientific">Pseudomonas putida</name>
    <name type="common">Arthrobacter siderocapsulatus</name>
    <dbReference type="NCBI Taxonomy" id="303"/>
    <lineage>
        <taxon>Bacteria</taxon>
        <taxon>Pseudomonadati</taxon>
        <taxon>Pseudomonadota</taxon>
        <taxon>Gammaproteobacteria</taxon>
        <taxon>Pseudomonadales</taxon>
        <taxon>Pseudomonadaceae</taxon>
        <taxon>Pseudomonas</taxon>
    </lineage>
</organism>
<comment type="caution">
    <text evidence="1">The sequence shown here is derived from an EMBL/GenBank/DDBJ whole genome shotgun (WGS) entry which is preliminary data.</text>
</comment>
<name>A0A2S3WB78_PSEPU</name>
<proteinExistence type="predicted"/>
<evidence type="ECO:0000313" key="1">
    <source>
        <dbReference type="EMBL" id="POF88191.1"/>
    </source>
</evidence>
<gene>
    <name evidence="1" type="ORF">BGP80_09500</name>
</gene>
<dbReference type="Proteomes" id="UP000237194">
    <property type="component" value="Unassembled WGS sequence"/>
</dbReference>
<protein>
    <submittedName>
        <fullName evidence="1">Uncharacterized protein</fullName>
    </submittedName>
</protein>
<dbReference type="EMBL" id="MIND01000018">
    <property type="protein sequence ID" value="POF88191.1"/>
    <property type="molecule type" value="Genomic_DNA"/>
</dbReference>